<dbReference type="Proteomes" id="UP001235939">
    <property type="component" value="Chromosome X"/>
</dbReference>
<dbReference type="InterPro" id="IPR027417">
    <property type="entry name" value="P-loop_NTPase"/>
</dbReference>
<dbReference type="Gene3D" id="1.20.920.30">
    <property type="match status" value="1"/>
</dbReference>
<dbReference type="PANTHER" id="PTHR22878">
    <property type="entry name" value="DYNEIN HEAVY CHAIN 6, AXONEMAL-LIKE-RELATED"/>
    <property type="match status" value="1"/>
</dbReference>
<comment type="similarity">
    <text evidence="1">Belongs to the dynein heavy chain family.</text>
</comment>
<dbReference type="InterPro" id="IPR026983">
    <property type="entry name" value="DHC"/>
</dbReference>
<keyword evidence="7" id="KW-1185">Reference proteome</keyword>
<reference evidence="6 7" key="1">
    <citation type="submission" date="2022-03" db="EMBL/GenBank/DDBJ databases">
        <title>A chromosomal length assembly of Cordylochernes scorpioides.</title>
        <authorList>
            <person name="Zeh D."/>
            <person name="Zeh J."/>
        </authorList>
    </citation>
    <scope>NUCLEOTIDE SEQUENCE [LARGE SCALE GENOMIC DNA]</scope>
    <source>
        <strain evidence="6">IN4F17</strain>
        <tissue evidence="6">Whole Body</tissue>
    </source>
</reference>
<evidence type="ECO:0000259" key="4">
    <source>
        <dbReference type="Pfam" id="PF12780"/>
    </source>
</evidence>
<dbReference type="Pfam" id="PF12775">
    <property type="entry name" value="AAA_7"/>
    <property type="match status" value="1"/>
</dbReference>
<evidence type="ECO:0000313" key="7">
    <source>
        <dbReference type="Proteomes" id="UP001235939"/>
    </source>
</evidence>
<dbReference type="InterPro" id="IPR054354">
    <property type="entry name" value="DYNC2H1-like_lid"/>
</dbReference>
<dbReference type="Pfam" id="PF22597">
    <property type="entry name" value="DYN_lid"/>
    <property type="match status" value="1"/>
</dbReference>
<evidence type="ECO:0000256" key="2">
    <source>
        <dbReference type="SAM" id="MobiDB-lite"/>
    </source>
</evidence>
<dbReference type="Gene3D" id="3.40.50.300">
    <property type="entry name" value="P-loop containing nucleotide triphosphate hydrolases"/>
    <property type="match status" value="1"/>
</dbReference>
<dbReference type="InterPro" id="IPR024743">
    <property type="entry name" value="Dynein_HC_stalk"/>
</dbReference>
<evidence type="ECO:0000259" key="3">
    <source>
        <dbReference type="Pfam" id="PF12777"/>
    </source>
</evidence>
<evidence type="ECO:0000256" key="1">
    <source>
        <dbReference type="ARBA" id="ARBA00008887"/>
    </source>
</evidence>
<dbReference type="Pfam" id="PF12780">
    <property type="entry name" value="AAA_8"/>
    <property type="match status" value="1"/>
</dbReference>
<evidence type="ECO:0000259" key="5">
    <source>
        <dbReference type="Pfam" id="PF22597"/>
    </source>
</evidence>
<sequence length="819" mass="93971">MWGSFRLRLMITFDGNGADPYGTKQSIAFFRLLLEKKGFYGRGKLKSWKIFKDWKFFAAMGKLIGGGRNYVNPRFISHLCVFNATIPHEKTIHYIYSSIIDGHLNSFEGDLKSHASILTTMTIKLYQFLLEKLPPTPTKFHYIYSLRDLSRVFGGICLSTDKYFQQSYHFVRVWRNECLRVFHDRLVSTEDREITLTAVQFTLTLSSDFPGTPNAPLAPPAMCFGHSVLNYDAEMDKIEELIDQNYHSDKGSIMKDPIIFGDYRTAVEPKEQRYYEDLGDFEKVKKIFEKFLSPCWKNLTTLAPGLRLHNSFTRQIVLEYNSSHNPMSLILFDDALEHLTRIVRVLRFDMGHLMLVGVEGSGKQSLSRLASFAAGYSTYEIILSRSYKEEDFRENLKDLYHQLGVEKKLLSFLITDNIIIEEEFLELISNILTSGFMPSLYTDDEREVILEVVSSIYDLEGDSAKRQAWQIFLNHCRSNLHVILSLSPMGETLRSRSQNYPALIKNTTIDWFTPWPQQALTLVADISLEKLYLVEDRYKQGISDHMVHVHCSLEGYNKRFLQQLRKYNYVTPKNYIDYTETYRKLVIDRVELLKKQCKRLKGGIEKILEARAHINNLRDQLDIQLAAVAVKTKACEVLLFDIDNATKAAKEKKQIALIKEREMEEKNSIITHEKADAEQILKEAIPAVESARQALRQLEKSDITEIRSFATPPKVVQIVCECVVILKGNKEVSWRTAKLLMSDSNFLKSLLDMDVESITIHQTRQIKSALKVGWLLNDVEGLPYEGPDGAAEPVPVSQRQVTRTTGDAGLSSRGRMCSG</sequence>
<organism evidence="6 7">
    <name type="scientific">Cordylochernes scorpioides</name>
    <dbReference type="NCBI Taxonomy" id="51811"/>
    <lineage>
        <taxon>Eukaryota</taxon>
        <taxon>Metazoa</taxon>
        <taxon>Ecdysozoa</taxon>
        <taxon>Arthropoda</taxon>
        <taxon>Chelicerata</taxon>
        <taxon>Arachnida</taxon>
        <taxon>Pseudoscorpiones</taxon>
        <taxon>Cheliferoidea</taxon>
        <taxon>Chernetidae</taxon>
        <taxon>Cordylochernes</taxon>
    </lineage>
</organism>
<accession>A0ABY6LSA1</accession>
<proteinExistence type="inferred from homology"/>
<feature type="domain" description="Dynein 2 heavy chain 1 cytoplasmic ATPase lid" evidence="5">
    <location>
        <begin position="110"/>
        <end position="192"/>
    </location>
</feature>
<evidence type="ECO:0000313" key="6">
    <source>
        <dbReference type="EMBL" id="UYV84115.1"/>
    </source>
</evidence>
<dbReference type="SUPFAM" id="SSF52540">
    <property type="entry name" value="P-loop containing nucleoside triphosphate hydrolases"/>
    <property type="match status" value="2"/>
</dbReference>
<feature type="domain" description="Dynein heavy chain coiled coil stalk" evidence="3">
    <location>
        <begin position="599"/>
        <end position="766"/>
    </location>
</feature>
<dbReference type="Pfam" id="PF12777">
    <property type="entry name" value="MT"/>
    <property type="match status" value="1"/>
</dbReference>
<dbReference type="EMBL" id="CP092886">
    <property type="protein sequence ID" value="UYV84115.1"/>
    <property type="molecule type" value="Genomic_DNA"/>
</dbReference>
<feature type="domain" description="Dynein heavy chain AAA module D4" evidence="4">
    <location>
        <begin position="327"/>
        <end position="585"/>
    </location>
</feature>
<dbReference type="Gene3D" id="1.20.920.20">
    <property type="match status" value="1"/>
</dbReference>
<dbReference type="InterPro" id="IPR024317">
    <property type="entry name" value="Dynein_heavy_chain_D4_dom"/>
</dbReference>
<dbReference type="PANTHER" id="PTHR22878:SF63">
    <property type="entry name" value="DYNEIN AXONEMAL HEAVY CHAIN 10"/>
    <property type="match status" value="1"/>
</dbReference>
<protein>
    <submittedName>
        <fullName evidence="6">DNAH10</fullName>
    </submittedName>
</protein>
<name>A0ABY6LSA1_9ARAC</name>
<feature type="region of interest" description="Disordered" evidence="2">
    <location>
        <begin position="786"/>
        <end position="819"/>
    </location>
</feature>
<gene>
    <name evidence="6" type="ORF">LAZ67_X001220</name>
</gene>